<keyword evidence="5" id="KW-0813">Transport</keyword>
<evidence type="ECO:0000313" key="13">
    <source>
        <dbReference type="Proteomes" id="UP001377567"/>
    </source>
</evidence>
<comment type="caution">
    <text evidence="12">The sequence shown here is derived from an EMBL/GenBank/DDBJ whole genome shotgun (WGS) entry which is preliminary data.</text>
</comment>
<dbReference type="GO" id="GO:0006623">
    <property type="term" value="P:protein targeting to vacuole"/>
    <property type="evidence" value="ECO:0007669"/>
    <property type="project" value="TreeGrafter"/>
</dbReference>
<feature type="region of interest" description="Disordered" evidence="10">
    <location>
        <begin position="1"/>
        <end position="46"/>
    </location>
</feature>
<evidence type="ECO:0000256" key="8">
    <source>
        <dbReference type="ARBA" id="ARBA00023136"/>
    </source>
</evidence>
<proteinExistence type="inferred from homology"/>
<dbReference type="GO" id="GO:0005768">
    <property type="term" value="C:endosome"/>
    <property type="evidence" value="ECO:0007669"/>
    <property type="project" value="TreeGrafter"/>
</dbReference>
<dbReference type="InterPro" id="IPR045734">
    <property type="entry name" value="Snx8_BAR_dom"/>
</dbReference>
<dbReference type="PANTHER" id="PTHR47554">
    <property type="entry name" value="SORTING NEXIN MVP1"/>
    <property type="match status" value="1"/>
</dbReference>
<evidence type="ECO:0000313" key="12">
    <source>
        <dbReference type="EMBL" id="GMM54432.1"/>
    </source>
</evidence>
<dbReference type="SMART" id="SM00312">
    <property type="entry name" value="PX"/>
    <property type="match status" value="1"/>
</dbReference>
<dbReference type="PANTHER" id="PTHR47554:SF1">
    <property type="entry name" value="SORTING NEXIN MVP1"/>
    <property type="match status" value="1"/>
</dbReference>
<keyword evidence="13" id="KW-1185">Reference proteome</keyword>
<evidence type="ECO:0000256" key="6">
    <source>
        <dbReference type="ARBA" id="ARBA00022490"/>
    </source>
</evidence>
<reference evidence="12 13" key="1">
    <citation type="journal article" date="2023" name="Elife">
        <title>Identification of key yeast species and microbe-microbe interactions impacting larval growth of Drosophila in the wild.</title>
        <authorList>
            <person name="Mure A."/>
            <person name="Sugiura Y."/>
            <person name="Maeda R."/>
            <person name="Honda K."/>
            <person name="Sakurai N."/>
            <person name="Takahashi Y."/>
            <person name="Watada M."/>
            <person name="Katoh T."/>
            <person name="Gotoh A."/>
            <person name="Gotoh Y."/>
            <person name="Taniguchi I."/>
            <person name="Nakamura K."/>
            <person name="Hayashi T."/>
            <person name="Katayama T."/>
            <person name="Uemura T."/>
            <person name="Hattori Y."/>
        </authorList>
    </citation>
    <scope>NUCLEOTIDE SEQUENCE [LARGE SCALE GENOMIC DNA]</scope>
    <source>
        <strain evidence="12 13">KH-74</strain>
    </source>
</reference>
<keyword evidence="8" id="KW-0472">Membrane</keyword>
<dbReference type="Proteomes" id="UP001377567">
    <property type="component" value="Unassembled WGS sequence"/>
</dbReference>
<name>A0AAV5RTI6_MAUHU</name>
<accession>A0AAV5RTI6</accession>
<dbReference type="Pfam" id="PF19566">
    <property type="entry name" value="Snx8_BAR_dom"/>
    <property type="match status" value="1"/>
</dbReference>
<evidence type="ECO:0000256" key="5">
    <source>
        <dbReference type="ARBA" id="ARBA00022448"/>
    </source>
</evidence>
<evidence type="ECO:0000259" key="11">
    <source>
        <dbReference type="PROSITE" id="PS50195"/>
    </source>
</evidence>
<sequence length="553" mass="63079">MSADNSDGHGVWASSSENATNQWSNGANTDYSSNNGNPALSNSSNGLSTTFNGLSLGAEQHGESIFGGSPSPDALDTNIFASSNDQPVEAAQQGVWGEPSADATRNPAPIVDPLTSSLNIFADHDDGDNVFGADANTTAESETYNAMEDWIKEIRKLYNPLAPDMVTIEEIPEREGLLFKHINYKLTVLVDLPNTEQSESKSVVRRYSDFDWLQEMLIKRYPFRMIPELPPKKIGTSQNLDQTFLKKRLDGLYNFVNLILKHPILKDDDLALTFLTVPTDLSAWRKQLNNKFDTVDEFQRKKITKSFIKMWRPELSQHLNEVAGSLESVLETWSKINIIIQRSQRRLTQKIHENKIMTNLIANLQEETPKMYPIDIDEGNNKTVLDINNNLSMIAQHEKDLSELNDKEIATVNAELIPKFSMYIDILLALRNMFERYRIMATNNIPQLQRHIQIDMERLEGMKGKPDSSGTEYDKLRLSIKKDRISIMQQLNRSWLIRQCILYEFSIYQETQFLISGAFKEWVRLNSNFTELNMNAWEKIINLTQNMPTSNAE</sequence>
<dbReference type="SUPFAM" id="SSF64268">
    <property type="entry name" value="PX domain"/>
    <property type="match status" value="1"/>
</dbReference>
<dbReference type="GO" id="GO:0005829">
    <property type="term" value="C:cytosol"/>
    <property type="evidence" value="ECO:0007669"/>
    <property type="project" value="GOC"/>
</dbReference>
<dbReference type="InterPro" id="IPR036871">
    <property type="entry name" value="PX_dom_sf"/>
</dbReference>
<feature type="compositionally biased region" description="Polar residues" evidence="10">
    <location>
        <begin position="13"/>
        <end position="46"/>
    </location>
</feature>
<dbReference type="InterPro" id="IPR001683">
    <property type="entry name" value="PX_dom"/>
</dbReference>
<dbReference type="GO" id="GO:0032266">
    <property type="term" value="F:phosphatidylinositol-3-phosphate binding"/>
    <property type="evidence" value="ECO:0007669"/>
    <property type="project" value="TreeGrafter"/>
</dbReference>
<comment type="subcellular location">
    <subcellularLocation>
        <location evidence="2">Cytoplasm</location>
    </subcellularLocation>
    <subcellularLocation>
        <location evidence="1">Membrane</location>
        <topology evidence="1">Peripheral membrane protein</topology>
        <orientation evidence="1">Cytoplasmic side</orientation>
    </subcellularLocation>
</comment>
<dbReference type="Gene3D" id="3.30.1520.10">
    <property type="entry name" value="Phox-like domain"/>
    <property type="match status" value="1"/>
</dbReference>
<evidence type="ECO:0000256" key="9">
    <source>
        <dbReference type="ARBA" id="ARBA00072009"/>
    </source>
</evidence>
<dbReference type="AlphaFoldDB" id="A0AAV5RTI6"/>
<dbReference type="FunFam" id="3.30.1520.10:FF:000042">
    <property type="entry name" value="Sorting nexin mvp1"/>
    <property type="match status" value="1"/>
</dbReference>
<evidence type="ECO:0000256" key="4">
    <source>
        <dbReference type="ARBA" id="ARBA00014268"/>
    </source>
</evidence>
<evidence type="ECO:0000256" key="10">
    <source>
        <dbReference type="SAM" id="MobiDB-lite"/>
    </source>
</evidence>
<dbReference type="CDD" id="cd07597">
    <property type="entry name" value="BAR_SNX8"/>
    <property type="match status" value="1"/>
</dbReference>
<dbReference type="PROSITE" id="PS50195">
    <property type="entry name" value="PX"/>
    <property type="match status" value="1"/>
</dbReference>
<comment type="similarity">
    <text evidence="3">Belongs to the sorting nexin family.</text>
</comment>
<dbReference type="Pfam" id="PF00787">
    <property type="entry name" value="PX"/>
    <property type="match status" value="1"/>
</dbReference>
<dbReference type="GO" id="GO:0016020">
    <property type="term" value="C:membrane"/>
    <property type="evidence" value="ECO:0007669"/>
    <property type="project" value="UniProtKB-SubCell"/>
</dbReference>
<dbReference type="GO" id="GO:0042147">
    <property type="term" value="P:retrograde transport, endosome to Golgi"/>
    <property type="evidence" value="ECO:0007669"/>
    <property type="project" value="InterPro"/>
</dbReference>
<dbReference type="EMBL" id="BTGD01000003">
    <property type="protein sequence ID" value="GMM54432.1"/>
    <property type="molecule type" value="Genomic_DNA"/>
</dbReference>
<protein>
    <recommendedName>
        <fullName evidence="4">Sorting nexin MVP1</fullName>
    </recommendedName>
    <alternativeName>
        <fullName evidence="9">Sorting nexin mvp1</fullName>
    </alternativeName>
</protein>
<evidence type="ECO:0000256" key="7">
    <source>
        <dbReference type="ARBA" id="ARBA00022927"/>
    </source>
</evidence>
<evidence type="ECO:0000256" key="2">
    <source>
        <dbReference type="ARBA" id="ARBA00004496"/>
    </source>
</evidence>
<dbReference type="InterPro" id="IPR028662">
    <property type="entry name" value="SNX8/Mvp1"/>
</dbReference>
<keyword evidence="7" id="KW-0653">Protein transport</keyword>
<evidence type="ECO:0000256" key="1">
    <source>
        <dbReference type="ARBA" id="ARBA00004287"/>
    </source>
</evidence>
<feature type="domain" description="PX" evidence="11">
    <location>
        <begin position="162"/>
        <end position="281"/>
    </location>
</feature>
<keyword evidence="6" id="KW-0963">Cytoplasm</keyword>
<organism evidence="12 13">
    <name type="scientific">Maudiozyma humilis</name>
    <name type="common">Sour dough yeast</name>
    <name type="synonym">Kazachstania humilis</name>
    <dbReference type="NCBI Taxonomy" id="51915"/>
    <lineage>
        <taxon>Eukaryota</taxon>
        <taxon>Fungi</taxon>
        <taxon>Dikarya</taxon>
        <taxon>Ascomycota</taxon>
        <taxon>Saccharomycotina</taxon>
        <taxon>Saccharomycetes</taxon>
        <taxon>Saccharomycetales</taxon>
        <taxon>Saccharomycetaceae</taxon>
        <taxon>Maudiozyma</taxon>
    </lineage>
</organism>
<evidence type="ECO:0000256" key="3">
    <source>
        <dbReference type="ARBA" id="ARBA00010883"/>
    </source>
</evidence>
<gene>
    <name evidence="12" type="ORF">DAKH74_010480</name>
</gene>